<sequence>MTLPVPARPHRRGRRRTPLLAGLLGALVAAALLGTTPASAAPAAPADTTAAACGTATGQATVKHVVWVVFENKSLDIFQKAPATSAPYLSRLTARCGSASAYSATPYYGAKLAMTSGSTWGSTGDVVRVPGPDLFSQLGADWTVYMGDMPGACGRKDTTTYFARHNPALWYDDNRSACLRRDLPLPADPSQLDLSQSFTWVEANVPDSGHGCSTRTLCPTSQQKRLALSDAWARTWVEGILDSPAYAAGDMAVFVVWDQAGANQAIAPFIVASPWTTPGYVSTTAFNHYSLLRGTQDLLGLPRLQNAATVTTSVAKDFGLG</sequence>
<dbReference type="AlphaFoldDB" id="A0A542DVJ0"/>
<keyword evidence="5" id="KW-1185">Reference proteome</keyword>
<keyword evidence="2" id="KW-0843">Virulence</keyword>
<evidence type="ECO:0000256" key="2">
    <source>
        <dbReference type="ARBA" id="ARBA00023026"/>
    </source>
</evidence>
<feature type="signal peptide" evidence="3">
    <location>
        <begin position="1"/>
        <end position="40"/>
    </location>
</feature>
<dbReference type="Pfam" id="PF04185">
    <property type="entry name" value="Phosphoesterase"/>
    <property type="match status" value="1"/>
</dbReference>
<gene>
    <name evidence="4" type="ORF">FB458_0123</name>
</gene>
<name>A0A542DVJ0_9MICO</name>
<evidence type="ECO:0000313" key="5">
    <source>
        <dbReference type="Proteomes" id="UP000317893"/>
    </source>
</evidence>
<proteinExistence type="predicted"/>
<dbReference type="EMBL" id="VFMN01000001">
    <property type="protein sequence ID" value="TQJ07076.1"/>
    <property type="molecule type" value="Genomic_DNA"/>
</dbReference>
<reference evidence="4 5" key="1">
    <citation type="submission" date="2019-06" db="EMBL/GenBank/DDBJ databases">
        <title>Sequencing the genomes of 1000 actinobacteria strains.</title>
        <authorList>
            <person name="Klenk H.-P."/>
        </authorList>
    </citation>
    <scope>NUCLEOTIDE SEQUENCE [LARGE SCALE GENOMIC DNA]</scope>
    <source>
        <strain evidence="4 5">DSM 18607</strain>
    </source>
</reference>
<dbReference type="Proteomes" id="UP000317893">
    <property type="component" value="Unassembled WGS sequence"/>
</dbReference>
<keyword evidence="1" id="KW-0378">Hydrolase</keyword>
<dbReference type="GO" id="GO:0016788">
    <property type="term" value="F:hydrolase activity, acting on ester bonds"/>
    <property type="evidence" value="ECO:0007669"/>
    <property type="project" value="InterPro"/>
</dbReference>
<comment type="caution">
    <text evidence="4">The sequence shown here is derived from an EMBL/GenBank/DDBJ whole genome shotgun (WGS) entry which is preliminary data.</text>
</comment>
<feature type="chain" id="PRO_5022238435" evidence="3">
    <location>
        <begin position="41"/>
        <end position="321"/>
    </location>
</feature>
<evidence type="ECO:0000256" key="3">
    <source>
        <dbReference type="SAM" id="SignalP"/>
    </source>
</evidence>
<evidence type="ECO:0000256" key="1">
    <source>
        <dbReference type="ARBA" id="ARBA00022801"/>
    </source>
</evidence>
<organism evidence="4 5">
    <name type="scientific">Lapillicoccus jejuensis</name>
    <dbReference type="NCBI Taxonomy" id="402171"/>
    <lineage>
        <taxon>Bacteria</taxon>
        <taxon>Bacillati</taxon>
        <taxon>Actinomycetota</taxon>
        <taxon>Actinomycetes</taxon>
        <taxon>Micrococcales</taxon>
        <taxon>Intrasporangiaceae</taxon>
        <taxon>Lapillicoccus</taxon>
    </lineage>
</organism>
<evidence type="ECO:0000313" key="4">
    <source>
        <dbReference type="EMBL" id="TQJ07076.1"/>
    </source>
</evidence>
<dbReference type="OrthoDB" id="345880at2"/>
<keyword evidence="3" id="KW-0732">Signal</keyword>
<protein>
    <submittedName>
        <fullName evidence="4">Phosphoesterase family protein</fullName>
    </submittedName>
</protein>
<dbReference type="RefSeq" id="WP_141845856.1">
    <property type="nucleotide sequence ID" value="NZ_BAAAPR010000018.1"/>
</dbReference>
<dbReference type="InterPro" id="IPR017850">
    <property type="entry name" value="Alkaline_phosphatase_core_sf"/>
</dbReference>
<accession>A0A542DVJ0</accession>
<dbReference type="InterPro" id="IPR007312">
    <property type="entry name" value="Phosphoesterase"/>
</dbReference>
<dbReference type="Gene3D" id="3.40.720.10">
    <property type="entry name" value="Alkaline Phosphatase, subunit A"/>
    <property type="match status" value="1"/>
</dbReference>